<protein>
    <recommendedName>
        <fullName evidence="2">Lipocalin/cytosolic fatty-acid binding domain-containing protein</fullName>
    </recommendedName>
</protein>
<reference evidence="1" key="1">
    <citation type="submission" date="2022-10" db="EMBL/GenBank/DDBJ databases">
        <title>The complete genomes of actinobacterial strains from the NBC collection.</title>
        <authorList>
            <person name="Joergensen T.S."/>
            <person name="Alvarez Arevalo M."/>
            <person name="Sterndorff E.B."/>
            <person name="Faurdal D."/>
            <person name="Vuksanovic O."/>
            <person name="Mourched A.-S."/>
            <person name="Charusanti P."/>
            <person name="Shaw S."/>
            <person name="Blin K."/>
            <person name="Weber T."/>
        </authorList>
    </citation>
    <scope>NUCLEOTIDE SEQUENCE</scope>
    <source>
        <strain evidence="1">NBC_00008</strain>
    </source>
</reference>
<organism evidence="1">
    <name type="scientific">Streptomyces sp. NBC_00008</name>
    <dbReference type="NCBI Taxonomy" id="2903610"/>
    <lineage>
        <taxon>Bacteria</taxon>
        <taxon>Bacillati</taxon>
        <taxon>Actinomycetota</taxon>
        <taxon>Actinomycetes</taxon>
        <taxon>Kitasatosporales</taxon>
        <taxon>Streptomycetaceae</taxon>
        <taxon>Streptomyces</taxon>
    </lineage>
</organism>
<evidence type="ECO:0008006" key="2">
    <source>
        <dbReference type="Google" id="ProtNLM"/>
    </source>
</evidence>
<dbReference type="EMBL" id="CP108313">
    <property type="protein sequence ID" value="WTW68018.1"/>
    <property type="molecule type" value="Genomic_DNA"/>
</dbReference>
<evidence type="ECO:0000313" key="1">
    <source>
        <dbReference type="EMBL" id="WTW68018.1"/>
    </source>
</evidence>
<sequence>MDHVDANPERLAGTWHIVCSSFPMWRSGRRTDATFTYTPLPGRSPGAPRMRDEVAYRVRGRTRRIPGTDTRLTSRPGTVYRWRGKGLLAVLTSVWEVRETGEDDAWAVIAFTRSLLTPAGVDVVVRADRLTDRAVLAEAKAAADRYEAEPLPLPDSGSASA</sequence>
<gene>
    <name evidence="1" type="ORF">OG398_06920</name>
</gene>
<accession>A0AAU2VLM9</accession>
<name>A0AAU2VLM9_9ACTN</name>
<proteinExistence type="predicted"/>
<dbReference type="AlphaFoldDB" id="A0AAU2VLM9"/>